<proteinExistence type="predicted"/>
<dbReference type="AlphaFoldDB" id="A0A146G8T3"/>
<organism evidence="2 3">
    <name type="scientific">Terrimicrobium sacchariphilum</name>
    <dbReference type="NCBI Taxonomy" id="690879"/>
    <lineage>
        <taxon>Bacteria</taxon>
        <taxon>Pseudomonadati</taxon>
        <taxon>Verrucomicrobiota</taxon>
        <taxon>Terrimicrobiia</taxon>
        <taxon>Terrimicrobiales</taxon>
        <taxon>Terrimicrobiaceae</taxon>
        <taxon>Terrimicrobium</taxon>
    </lineage>
</organism>
<sequence>MGKILLFASFVFVVASGVLGFLNKTKLDATRESLASVEEKSSQTQQALTSTKKELNDANTNLATVKAERDQATSQVTSLQSDVEKAKSEVASLTTQKTAAESQVTQLQADVQSKQQELENLRNAQQTPATQGPSQEQLAIQKEQETLIAQLQQKVDNQTSELSKYRQADEDRKQGLMRPGTEGKILAVNPAWNFVVLSLGDKNGVVNNAELLIKRGRQLIGKVRVTSVEPSTSIADIVSNSVPQGVVINPGDRVIYQSAE</sequence>
<feature type="coiled-coil region" evidence="1">
    <location>
        <begin position="48"/>
        <end position="168"/>
    </location>
</feature>
<dbReference type="Gene3D" id="1.10.287.1490">
    <property type="match status" value="1"/>
</dbReference>
<accession>A0A146G8T3</accession>
<name>A0A146G8T3_TERSA</name>
<evidence type="ECO:0008006" key="4">
    <source>
        <dbReference type="Google" id="ProtNLM"/>
    </source>
</evidence>
<evidence type="ECO:0000313" key="3">
    <source>
        <dbReference type="Proteomes" id="UP000076023"/>
    </source>
</evidence>
<dbReference type="InParanoid" id="A0A146G8T3"/>
<keyword evidence="3" id="KW-1185">Reference proteome</keyword>
<protein>
    <recommendedName>
        <fullName evidence="4">Chromosome partition protein Smc</fullName>
    </recommendedName>
</protein>
<gene>
    <name evidence="2" type="ORF">TSACC_22529</name>
</gene>
<evidence type="ECO:0000256" key="1">
    <source>
        <dbReference type="SAM" id="Coils"/>
    </source>
</evidence>
<dbReference type="Proteomes" id="UP000076023">
    <property type="component" value="Unassembled WGS sequence"/>
</dbReference>
<dbReference type="STRING" id="690879.TSACC_22529"/>
<keyword evidence="1" id="KW-0175">Coiled coil</keyword>
<evidence type="ECO:0000313" key="2">
    <source>
        <dbReference type="EMBL" id="GAT34105.1"/>
    </source>
</evidence>
<comment type="caution">
    <text evidence="2">The sequence shown here is derived from an EMBL/GenBank/DDBJ whole genome shotgun (WGS) entry which is preliminary data.</text>
</comment>
<dbReference type="EMBL" id="BDCO01000002">
    <property type="protein sequence ID" value="GAT34105.1"/>
    <property type="molecule type" value="Genomic_DNA"/>
</dbReference>
<dbReference type="OrthoDB" id="187690at2"/>
<dbReference type="RefSeq" id="WP_075079768.1">
    <property type="nucleotide sequence ID" value="NZ_BDCO01000002.1"/>
</dbReference>
<reference evidence="3" key="1">
    <citation type="journal article" date="2017" name="Genome Announc.">
        <title>Draft Genome Sequence of Terrimicrobium sacchariphilum NM-5T, a Facultative Anaerobic Soil Bacterium of the Class Spartobacteria.</title>
        <authorList>
            <person name="Qiu Y.L."/>
            <person name="Tourlousse D.M."/>
            <person name="Matsuura N."/>
            <person name="Ohashi A."/>
            <person name="Sekiguchi Y."/>
        </authorList>
    </citation>
    <scope>NUCLEOTIDE SEQUENCE [LARGE SCALE GENOMIC DNA]</scope>
    <source>
        <strain evidence="3">NM-5</strain>
    </source>
</reference>